<organism evidence="1 2">
    <name type="scientific">Pseudomonas helleri</name>
    <dbReference type="NCBI Taxonomy" id="1608996"/>
    <lineage>
        <taxon>Bacteria</taxon>
        <taxon>Pseudomonadati</taxon>
        <taxon>Pseudomonadota</taxon>
        <taxon>Gammaproteobacteria</taxon>
        <taxon>Pseudomonadales</taxon>
        <taxon>Pseudomonadaceae</taxon>
        <taxon>Pseudomonas</taxon>
    </lineage>
</organism>
<gene>
    <name evidence="1" type="ORF">GHO37_03400</name>
</gene>
<reference evidence="1 2" key="1">
    <citation type="submission" date="2019-10" db="EMBL/GenBank/DDBJ databases">
        <title>Evaluation of single-gene subtyping targets for Pseudomonas.</title>
        <authorList>
            <person name="Reichler S.J."/>
            <person name="Orsi R.H."/>
            <person name="Wiedmann M."/>
            <person name="Martin N.H."/>
            <person name="Murphy S.I."/>
        </authorList>
    </citation>
    <scope>NUCLEOTIDE SEQUENCE [LARGE SCALE GENOMIC DNA]</scope>
    <source>
        <strain evidence="1 2">FSL R10-2932</strain>
    </source>
</reference>
<protein>
    <submittedName>
        <fullName evidence="1">Uncharacterized protein</fullName>
    </submittedName>
</protein>
<dbReference type="EMBL" id="WIWF01000008">
    <property type="protein sequence ID" value="MQT73349.1"/>
    <property type="molecule type" value="Genomic_DNA"/>
</dbReference>
<comment type="caution">
    <text evidence="1">The sequence shown here is derived from an EMBL/GenBank/DDBJ whole genome shotgun (WGS) entry which is preliminary data.</text>
</comment>
<dbReference type="AlphaFoldDB" id="A0A7X1WRH4"/>
<proteinExistence type="predicted"/>
<accession>A0A7X1WRH4</accession>
<name>A0A7X1WRH4_9PSED</name>
<sequence>MLSSEQQAALASAICATAEALGQTISPTTARIFAQDLVKYPAEEIRSALLACRRTLTGRLTLAAIQQQLYELDGRPEPNEAWAIAVTAADEDNSVVLTEEILLALGAARPVLNAGDAVGARMAFLNAYQRLVADSRSQVAPVKWLLSQGHVADRRKAAISVAVHLGRIKPTIASRLALQLAHTPESLGQLICPSTTAESSPPNHEVSKRLESLLKILKRPKSLSAAQ</sequence>
<evidence type="ECO:0000313" key="1">
    <source>
        <dbReference type="EMBL" id="MQT73349.1"/>
    </source>
</evidence>
<dbReference type="Proteomes" id="UP000447574">
    <property type="component" value="Unassembled WGS sequence"/>
</dbReference>
<dbReference type="RefSeq" id="WP_052392149.1">
    <property type="nucleotide sequence ID" value="NZ_WIWF01000008.1"/>
</dbReference>
<evidence type="ECO:0000313" key="2">
    <source>
        <dbReference type="Proteomes" id="UP000447574"/>
    </source>
</evidence>